<dbReference type="SMART" id="SM00267">
    <property type="entry name" value="GGDEF"/>
    <property type="match status" value="1"/>
</dbReference>
<dbReference type="InterPro" id="IPR029787">
    <property type="entry name" value="Nucleotide_cyclase"/>
</dbReference>
<dbReference type="Proteomes" id="UP000502706">
    <property type="component" value="Chromosome"/>
</dbReference>
<dbReference type="FunFam" id="3.30.70.270:FF:000001">
    <property type="entry name" value="Diguanylate cyclase domain protein"/>
    <property type="match status" value="1"/>
</dbReference>
<dbReference type="InterPro" id="IPR043128">
    <property type="entry name" value="Rev_trsase/Diguanyl_cyclase"/>
</dbReference>
<dbReference type="InterPro" id="IPR012226">
    <property type="entry name" value="Diguanyl_cyclase/Pdiesterase"/>
</dbReference>
<dbReference type="InterPro" id="IPR000700">
    <property type="entry name" value="PAS-assoc_C"/>
</dbReference>
<proteinExistence type="predicted"/>
<evidence type="ECO:0000313" key="5">
    <source>
        <dbReference type="EMBL" id="QIN78224.1"/>
    </source>
</evidence>
<dbReference type="Pfam" id="PF00563">
    <property type="entry name" value="EAL"/>
    <property type="match status" value="1"/>
</dbReference>
<dbReference type="InterPro" id="IPR013655">
    <property type="entry name" value="PAS_fold_3"/>
</dbReference>
<feature type="domain" description="PAS" evidence="1">
    <location>
        <begin position="13"/>
        <end position="89"/>
    </location>
</feature>
<dbReference type="Gene3D" id="3.30.70.270">
    <property type="match status" value="1"/>
</dbReference>
<dbReference type="InterPro" id="IPR035919">
    <property type="entry name" value="EAL_sf"/>
</dbReference>
<dbReference type="PROSITE" id="PS50112">
    <property type="entry name" value="PAS"/>
    <property type="match status" value="3"/>
</dbReference>
<feature type="domain" description="EAL" evidence="3">
    <location>
        <begin position="571"/>
        <end position="827"/>
    </location>
</feature>
<dbReference type="InterPro" id="IPR000160">
    <property type="entry name" value="GGDEF_dom"/>
</dbReference>
<dbReference type="InterPro" id="IPR001633">
    <property type="entry name" value="EAL_dom"/>
</dbReference>
<feature type="domain" description="PAC" evidence="2">
    <location>
        <begin position="221"/>
        <end position="272"/>
    </location>
</feature>
<dbReference type="PROSITE" id="PS50883">
    <property type="entry name" value="EAL"/>
    <property type="match status" value="1"/>
</dbReference>
<dbReference type="FunFam" id="3.20.20.450:FF:000001">
    <property type="entry name" value="Cyclic di-GMP phosphodiesterase yahA"/>
    <property type="match status" value="1"/>
</dbReference>
<dbReference type="SUPFAM" id="SSF141868">
    <property type="entry name" value="EAL domain-like"/>
    <property type="match status" value="1"/>
</dbReference>
<dbReference type="SUPFAM" id="SSF55785">
    <property type="entry name" value="PYP-like sensor domain (PAS domain)"/>
    <property type="match status" value="3"/>
</dbReference>
<dbReference type="SUPFAM" id="SSF55073">
    <property type="entry name" value="Nucleotide cyclase"/>
    <property type="match status" value="1"/>
</dbReference>
<dbReference type="SMART" id="SM00091">
    <property type="entry name" value="PAS"/>
    <property type="match status" value="3"/>
</dbReference>
<dbReference type="CDD" id="cd01948">
    <property type="entry name" value="EAL"/>
    <property type="match status" value="1"/>
</dbReference>
<dbReference type="Gene3D" id="3.30.450.20">
    <property type="entry name" value="PAS domain"/>
    <property type="match status" value="3"/>
</dbReference>
<dbReference type="InterPro" id="IPR000014">
    <property type="entry name" value="PAS"/>
</dbReference>
<evidence type="ECO:0000259" key="2">
    <source>
        <dbReference type="PROSITE" id="PS50113"/>
    </source>
</evidence>
<dbReference type="PIRSF" id="PIRSF005925">
    <property type="entry name" value="Dos"/>
    <property type="match status" value="1"/>
</dbReference>
<dbReference type="EMBL" id="CP045121">
    <property type="protein sequence ID" value="QIN78224.1"/>
    <property type="molecule type" value="Genomic_DNA"/>
</dbReference>
<dbReference type="PANTHER" id="PTHR44757">
    <property type="entry name" value="DIGUANYLATE CYCLASE DGCP"/>
    <property type="match status" value="1"/>
</dbReference>
<feature type="domain" description="PAS" evidence="1">
    <location>
        <begin position="145"/>
        <end position="216"/>
    </location>
</feature>
<keyword evidence="6" id="KW-1185">Reference proteome</keyword>
<dbReference type="Pfam" id="PF08447">
    <property type="entry name" value="PAS_3"/>
    <property type="match status" value="1"/>
</dbReference>
<feature type="domain" description="GGDEF" evidence="4">
    <location>
        <begin position="429"/>
        <end position="562"/>
    </location>
</feature>
<organism evidence="5 6">
    <name type="scientific">Rubrobacter marinus</name>
    <dbReference type="NCBI Taxonomy" id="2653852"/>
    <lineage>
        <taxon>Bacteria</taxon>
        <taxon>Bacillati</taxon>
        <taxon>Actinomycetota</taxon>
        <taxon>Rubrobacteria</taxon>
        <taxon>Rubrobacterales</taxon>
        <taxon>Rubrobacteraceae</taxon>
        <taxon>Rubrobacter</taxon>
    </lineage>
</organism>
<dbReference type="SMART" id="SM00086">
    <property type="entry name" value="PAC"/>
    <property type="match status" value="3"/>
</dbReference>
<feature type="domain" description="PAC" evidence="2">
    <location>
        <begin position="90"/>
        <end position="144"/>
    </location>
</feature>
<dbReference type="Pfam" id="PF13426">
    <property type="entry name" value="PAS_9"/>
    <property type="match status" value="2"/>
</dbReference>
<evidence type="ECO:0000259" key="3">
    <source>
        <dbReference type="PROSITE" id="PS50883"/>
    </source>
</evidence>
<sequence length="828" mass="91971">MSQDDGMRERDAELRFLRSIVENANDAILVTEGTPIEKPGPRIVYVNETFTRMTGYTLDDVRGKTPRILQGPETDPEPRRKIREALERWQSVRVELLNYRKDGTDFWVELNIVPVLDDDGLYTHWVSVQRDVTERKREEEERRKSEAAFRAALAEQASDVVLIVGPDGSVRYGSPSLVNALGYRPEEIVDTDVSLYVHPDDAEEALGAFGEVLAGPGVGSKPVALRVKHKDGTWRYFEAVGTNMIDDPGVRGVVVNAWDVTGRKLVEDELKLRDRAIAASSNGIIITDPNRPDNPIIYVNQKFEEITGYGAAEAVGKNCRFLANGDRGQPGFDELRIAIREGREWSGPLRNYKKDGTPFWNELYIAPVRDEDGRVVNFIGVQKDVTERKELEEKLAHQAFHDPLTDLPNRSLFLDRVDHALKRAKRRGDGVAVLFMDLDNFKVINDSLGHEVGDELLVSVAGRLQSCLRPADTAARLGGDEFVVLLEDVEGPEEATRVATRIEEALRAPFWVGGHNLFVTTSVGVALGGTDGERAGDLLRNADLAMYRAKDGGKNNHAVFEPGMNERALERLGMEADLRRALDREEFRVHYQPKVSVRTGRIVAHEALVRWEHPERGLVPPAEFIPLAEETGLIVPLGRWVLGEACRQAKEWQSWYPTDPPLAMSVNLSAAQFKRPDLGASVAKVLDDTGLDPRDLILEITESMVVEDVTAALVTLRELKALGVKIAVDDFGTGYSSLSYLKRFPVDYLKIDRSFVEGLGRDPKDEGIVSASIELAHALGLEAIAEGVETASQLERLRVLGCGLAQGFFFQKPFPRDTASESLAALFA</sequence>
<feature type="domain" description="PAS" evidence="1">
    <location>
        <begin position="269"/>
        <end position="318"/>
    </location>
</feature>
<dbReference type="KEGG" id="rmar:GBA65_06550"/>
<protein>
    <submittedName>
        <fullName evidence="5">EAL domain-containing protein</fullName>
    </submittedName>
</protein>
<evidence type="ECO:0000259" key="4">
    <source>
        <dbReference type="PROSITE" id="PS50887"/>
    </source>
</evidence>
<gene>
    <name evidence="5" type="ORF">GBA65_06550</name>
</gene>
<reference evidence="5 6" key="1">
    <citation type="submission" date="2019-10" db="EMBL/GenBank/DDBJ databases">
        <title>Rubrobacter sp nov SCSIO 52915 isolated from a deep-sea sediment in the South China Sea.</title>
        <authorList>
            <person name="Chen R.W."/>
        </authorList>
    </citation>
    <scope>NUCLEOTIDE SEQUENCE [LARGE SCALE GENOMIC DNA]</scope>
    <source>
        <strain evidence="5 6">SCSIO 52915</strain>
    </source>
</reference>
<dbReference type="CDD" id="cd00130">
    <property type="entry name" value="PAS"/>
    <property type="match status" value="3"/>
</dbReference>
<dbReference type="Gene3D" id="3.20.20.450">
    <property type="entry name" value="EAL domain"/>
    <property type="match status" value="1"/>
</dbReference>
<dbReference type="InterPro" id="IPR035965">
    <property type="entry name" value="PAS-like_dom_sf"/>
</dbReference>
<dbReference type="NCBIfam" id="TIGR00254">
    <property type="entry name" value="GGDEF"/>
    <property type="match status" value="1"/>
</dbReference>
<dbReference type="NCBIfam" id="TIGR00229">
    <property type="entry name" value="sensory_box"/>
    <property type="match status" value="3"/>
</dbReference>
<dbReference type="PROSITE" id="PS50887">
    <property type="entry name" value="GGDEF"/>
    <property type="match status" value="1"/>
</dbReference>
<dbReference type="AlphaFoldDB" id="A0A6G8PVK6"/>
<accession>A0A6G8PVK6</accession>
<dbReference type="InterPro" id="IPR001610">
    <property type="entry name" value="PAC"/>
</dbReference>
<feature type="domain" description="PAC" evidence="2">
    <location>
        <begin position="343"/>
        <end position="397"/>
    </location>
</feature>
<dbReference type="RefSeq" id="WP_166395901.1">
    <property type="nucleotide sequence ID" value="NZ_CP045121.1"/>
</dbReference>
<evidence type="ECO:0000259" key="1">
    <source>
        <dbReference type="PROSITE" id="PS50112"/>
    </source>
</evidence>
<dbReference type="PROSITE" id="PS50113">
    <property type="entry name" value="PAC"/>
    <property type="match status" value="3"/>
</dbReference>
<dbReference type="CDD" id="cd01949">
    <property type="entry name" value="GGDEF"/>
    <property type="match status" value="1"/>
</dbReference>
<dbReference type="Pfam" id="PF00990">
    <property type="entry name" value="GGDEF"/>
    <property type="match status" value="1"/>
</dbReference>
<dbReference type="SMART" id="SM00052">
    <property type="entry name" value="EAL"/>
    <property type="match status" value="1"/>
</dbReference>
<name>A0A6G8PVK6_9ACTN</name>
<evidence type="ECO:0000313" key="6">
    <source>
        <dbReference type="Proteomes" id="UP000502706"/>
    </source>
</evidence>
<dbReference type="InterPro" id="IPR052155">
    <property type="entry name" value="Biofilm_reg_signaling"/>
</dbReference>
<dbReference type="PANTHER" id="PTHR44757:SF2">
    <property type="entry name" value="BIOFILM ARCHITECTURE MAINTENANCE PROTEIN MBAA"/>
    <property type="match status" value="1"/>
</dbReference>